<dbReference type="OrthoDB" id="2972014at2"/>
<gene>
    <name evidence="3" type="ORF">AWU65_03215</name>
</gene>
<dbReference type="EMBL" id="LWMH01000001">
    <property type="protein sequence ID" value="KZS45004.1"/>
    <property type="molecule type" value="Genomic_DNA"/>
</dbReference>
<sequence>MSIESLKRRIHAITEPLKTMLVGRFHRIVNIELRSLTQDMNTKEYKPVLTKGQVIDCDFVGQGSTLDKRHFAVIWAADRKSEHIIVIPLTSKDRSGKAAPFSLGVIDALNPPGEEKDSIAKVNQPQSISRRSVHILRRKRIKEKGFPYVLIASSFKS</sequence>
<dbReference type="SUPFAM" id="SSF50118">
    <property type="entry name" value="Cell growth inhibitor/plasmid maintenance toxic component"/>
    <property type="match status" value="1"/>
</dbReference>
<name>A0A163GJD1_9BACL</name>
<dbReference type="GO" id="GO:0003677">
    <property type="term" value="F:DNA binding"/>
    <property type="evidence" value="ECO:0007669"/>
    <property type="project" value="InterPro"/>
</dbReference>
<keyword evidence="2" id="KW-1277">Toxin-antitoxin system</keyword>
<organism evidence="3 4">
    <name type="scientific">Paenibacillus glucanolyticus</name>
    <dbReference type="NCBI Taxonomy" id="59843"/>
    <lineage>
        <taxon>Bacteria</taxon>
        <taxon>Bacillati</taxon>
        <taxon>Bacillota</taxon>
        <taxon>Bacilli</taxon>
        <taxon>Bacillales</taxon>
        <taxon>Paenibacillaceae</taxon>
        <taxon>Paenibacillus</taxon>
    </lineage>
</organism>
<keyword evidence="4" id="KW-1185">Reference proteome</keyword>
<dbReference type="Proteomes" id="UP000076796">
    <property type="component" value="Unassembled WGS sequence"/>
</dbReference>
<comment type="caution">
    <text evidence="3">The sequence shown here is derived from an EMBL/GenBank/DDBJ whole genome shotgun (WGS) entry which is preliminary data.</text>
</comment>
<evidence type="ECO:0000313" key="3">
    <source>
        <dbReference type="EMBL" id="KZS45004.1"/>
    </source>
</evidence>
<proteinExistence type="inferred from homology"/>
<dbReference type="InterPro" id="IPR011067">
    <property type="entry name" value="Plasmid_toxin/cell-grow_inhib"/>
</dbReference>
<accession>A0A163GJD1</accession>
<dbReference type="RefSeq" id="WP_063477508.1">
    <property type="nucleotide sequence ID" value="NZ_LWMH01000001.1"/>
</dbReference>
<dbReference type="Gene3D" id="2.30.30.110">
    <property type="match status" value="1"/>
</dbReference>
<reference evidence="3" key="1">
    <citation type="journal article" date="2016" name="Genome Announc.">
        <title>Draft genomes of two strains of Paenibacillus glucanolyticus with capability to degrade lignocellulose.</title>
        <authorList>
            <person name="Mathews S.L."/>
            <person name="Pawlak J."/>
            <person name="Grunden A.M."/>
        </authorList>
    </citation>
    <scope>NUCLEOTIDE SEQUENCE [LARGE SCALE GENOMIC DNA]</scope>
    <source>
        <strain evidence="3">SLM1</strain>
    </source>
</reference>
<dbReference type="InterPro" id="IPR003477">
    <property type="entry name" value="PemK-like"/>
</dbReference>
<comment type="similarity">
    <text evidence="1">Belongs to the PemK/MazF family.</text>
</comment>
<protein>
    <submittedName>
        <fullName evidence="3">Uncharacterized protein</fullName>
    </submittedName>
</protein>
<dbReference type="Pfam" id="PF02452">
    <property type="entry name" value="PemK_toxin"/>
    <property type="match status" value="1"/>
</dbReference>
<evidence type="ECO:0000256" key="2">
    <source>
        <dbReference type="ARBA" id="ARBA00022649"/>
    </source>
</evidence>
<dbReference type="AlphaFoldDB" id="A0A163GJD1"/>
<evidence type="ECO:0000313" key="4">
    <source>
        <dbReference type="Proteomes" id="UP000076796"/>
    </source>
</evidence>
<evidence type="ECO:0000256" key="1">
    <source>
        <dbReference type="ARBA" id="ARBA00007521"/>
    </source>
</evidence>